<dbReference type="OrthoDB" id="275181at2"/>
<evidence type="ECO:0000313" key="4">
    <source>
        <dbReference type="Proteomes" id="UP000247540"/>
    </source>
</evidence>
<evidence type="ECO:0000256" key="1">
    <source>
        <dbReference type="SAM" id="Phobius"/>
    </source>
</evidence>
<keyword evidence="3" id="KW-0378">Hydrolase</keyword>
<dbReference type="GO" id="GO:0016787">
    <property type="term" value="F:hydrolase activity"/>
    <property type="evidence" value="ECO:0007669"/>
    <property type="project" value="UniProtKB-KW"/>
</dbReference>
<dbReference type="RefSeq" id="WP_110466065.1">
    <property type="nucleotide sequence ID" value="NZ_JAMOFZ010000016.1"/>
</dbReference>
<gene>
    <name evidence="3" type="ORF">DFQ15_11623</name>
</gene>
<dbReference type="EMBL" id="QJTC01000016">
    <property type="protein sequence ID" value="PYE76063.1"/>
    <property type="molecule type" value="Genomic_DNA"/>
</dbReference>
<dbReference type="Gene3D" id="3.40.50.1820">
    <property type="entry name" value="alpha/beta hydrolase"/>
    <property type="match status" value="1"/>
</dbReference>
<name>A0A318SWT9_9BURK</name>
<evidence type="ECO:0000259" key="2">
    <source>
        <dbReference type="Pfam" id="PF12697"/>
    </source>
</evidence>
<comment type="caution">
    <text evidence="3">The sequence shown here is derived from an EMBL/GenBank/DDBJ whole genome shotgun (WGS) entry which is preliminary data.</text>
</comment>
<organism evidence="3 4">
    <name type="scientific">Xylophilus ampelinus</name>
    <dbReference type="NCBI Taxonomy" id="54067"/>
    <lineage>
        <taxon>Bacteria</taxon>
        <taxon>Pseudomonadati</taxon>
        <taxon>Pseudomonadota</taxon>
        <taxon>Betaproteobacteria</taxon>
        <taxon>Burkholderiales</taxon>
        <taxon>Xylophilus</taxon>
    </lineage>
</organism>
<dbReference type="Proteomes" id="UP000247540">
    <property type="component" value="Unassembled WGS sequence"/>
</dbReference>
<dbReference type="AlphaFoldDB" id="A0A318SWT9"/>
<evidence type="ECO:0000313" key="3">
    <source>
        <dbReference type="EMBL" id="PYE76063.1"/>
    </source>
</evidence>
<protein>
    <submittedName>
        <fullName evidence="3">Alpha/beta hydrolase family protein</fullName>
    </submittedName>
</protein>
<dbReference type="SUPFAM" id="SSF53474">
    <property type="entry name" value="alpha/beta-Hydrolases"/>
    <property type="match status" value="1"/>
</dbReference>
<dbReference type="InterPro" id="IPR029058">
    <property type="entry name" value="AB_hydrolase_fold"/>
</dbReference>
<accession>A0A318SWT9</accession>
<keyword evidence="1" id="KW-0472">Membrane</keyword>
<dbReference type="PANTHER" id="PTHR37946:SF1">
    <property type="entry name" value="SLL1969 PROTEIN"/>
    <property type="match status" value="1"/>
</dbReference>
<dbReference type="Pfam" id="PF12697">
    <property type="entry name" value="Abhydrolase_6"/>
    <property type="match status" value="1"/>
</dbReference>
<reference evidence="3 4" key="1">
    <citation type="submission" date="2018-06" db="EMBL/GenBank/DDBJ databases">
        <title>Genomic Encyclopedia of Type Strains, Phase III (KMG-III): the genomes of soil and plant-associated and newly described type strains.</title>
        <authorList>
            <person name="Whitman W."/>
        </authorList>
    </citation>
    <scope>NUCLEOTIDE SEQUENCE [LARGE SCALE GENOMIC DNA]</scope>
    <source>
        <strain evidence="3 4">CECT 7646</strain>
    </source>
</reference>
<keyword evidence="1" id="KW-0812">Transmembrane</keyword>
<feature type="transmembrane region" description="Helical" evidence="1">
    <location>
        <begin position="31"/>
        <end position="49"/>
    </location>
</feature>
<dbReference type="InterPro" id="IPR000073">
    <property type="entry name" value="AB_hydrolase_1"/>
</dbReference>
<keyword evidence="4" id="KW-1185">Reference proteome</keyword>
<sequence length="320" mass="34819">MLARLQQCITFGLLTVAVVWLAAWWRYCPVVAVVGALATLFGYTVFLAVECMLMVGAHRGDPAPAPRPGQVLRAWLHECVTSPRVFYWRQPFRYRAVPDHLPADGSAEGRRGVVLVHGLFGNRGFWTPWMQRLRRSGHPFVAVSLEPVFCSIDDYAPTIDAAVARLQALTGRPPVLVCHSMGGLAARAWLRRARAQGDGNAAARVHRIVTIGTPHHGTVLAHCNRGVHALQMRPGSDWLAALARSEPVGQTALFDCWYSNCDHIVFPCSTAALPGADNRLVAGLPHVALAFHPPLVRAVLDEVGQGGRSGEAAHLWAIPL</sequence>
<proteinExistence type="predicted"/>
<feature type="domain" description="AB hydrolase-1" evidence="2">
    <location>
        <begin position="113"/>
        <end position="247"/>
    </location>
</feature>
<keyword evidence="1" id="KW-1133">Transmembrane helix</keyword>
<dbReference type="PANTHER" id="PTHR37946">
    <property type="entry name" value="SLL1969 PROTEIN"/>
    <property type="match status" value="1"/>
</dbReference>
<feature type="transmembrane region" description="Helical" evidence="1">
    <location>
        <begin position="7"/>
        <end position="25"/>
    </location>
</feature>